<feature type="transmembrane region" description="Helical" evidence="1">
    <location>
        <begin position="12"/>
        <end position="39"/>
    </location>
</feature>
<accession>A0A1G2QJ99</accession>
<keyword evidence="1" id="KW-0812">Transmembrane</keyword>
<evidence type="ECO:0000256" key="1">
    <source>
        <dbReference type="SAM" id="Phobius"/>
    </source>
</evidence>
<proteinExistence type="predicted"/>
<dbReference type="NCBIfam" id="TIGR02532">
    <property type="entry name" value="IV_pilin_GFxxxE"/>
    <property type="match status" value="1"/>
</dbReference>
<dbReference type="EMBL" id="MHTL01000012">
    <property type="protein sequence ID" value="OHA60528.1"/>
    <property type="molecule type" value="Genomic_DNA"/>
</dbReference>
<keyword evidence="1" id="KW-1133">Transmembrane helix</keyword>
<dbReference type="AlphaFoldDB" id="A0A1G2QJ99"/>
<evidence type="ECO:0008006" key="4">
    <source>
        <dbReference type="Google" id="ProtNLM"/>
    </source>
</evidence>
<evidence type="ECO:0000313" key="2">
    <source>
        <dbReference type="EMBL" id="OHA60528.1"/>
    </source>
</evidence>
<comment type="caution">
    <text evidence="2">The sequence shown here is derived from an EMBL/GenBank/DDBJ whole genome shotgun (WGS) entry which is preliminary data.</text>
</comment>
<organism evidence="2 3">
    <name type="scientific">Candidatus Vogelbacteria bacterium RIFOXYD1_FULL_51_18</name>
    <dbReference type="NCBI Taxonomy" id="1802440"/>
    <lineage>
        <taxon>Bacteria</taxon>
        <taxon>Candidatus Vogeliibacteriota</taxon>
    </lineage>
</organism>
<dbReference type="PROSITE" id="PS00409">
    <property type="entry name" value="PROKAR_NTER_METHYL"/>
    <property type="match status" value="1"/>
</dbReference>
<keyword evidence="1" id="KW-0472">Membrane</keyword>
<dbReference type="STRING" id="1802440.A2569_02025"/>
<sequence length="209" mass="23588">MLYRRSKKQIRGFTLIELLVSITIFVVIAVLTTSTLVLLSQVNREILARKELMDNATTILDSISLRARDIKQGTRILCVFPGGADYFNDDTTSRQGCPMPANSDQITFISGLPTAYFYYYQYDSSGKDLNYLRSFIFKSSPLMGQNLNSTGIEVDEAKFYVSRALPKTLYNNIKPNYDSQYLTVSLVLSKMVGSKKVSLPIQASITTRW</sequence>
<reference evidence="2 3" key="1">
    <citation type="journal article" date="2016" name="Nat. Commun.">
        <title>Thousands of microbial genomes shed light on interconnected biogeochemical processes in an aquifer system.</title>
        <authorList>
            <person name="Anantharaman K."/>
            <person name="Brown C.T."/>
            <person name="Hug L.A."/>
            <person name="Sharon I."/>
            <person name="Castelle C.J."/>
            <person name="Probst A.J."/>
            <person name="Thomas B.C."/>
            <person name="Singh A."/>
            <person name="Wilkins M.J."/>
            <person name="Karaoz U."/>
            <person name="Brodie E.L."/>
            <person name="Williams K.H."/>
            <person name="Hubbard S.S."/>
            <person name="Banfield J.F."/>
        </authorList>
    </citation>
    <scope>NUCLEOTIDE SEQUENCE [LARGE SCALE GENOMIC DNA]</scope>
</reference>
<protein>
    <recommendedName>
        <fullName evidence="4">Type II secretion system protein J</fullName>
    </recommendedName>
</protein>
<gene>
    <name evidence="2" type="ORF">A2569_02025</name>
</gene>
<evidence type="ECO:0000313" key="3">
    <source>
        <dbReference type="Proteomes" id="UP000177090"/>
    </source>
</evidence>
<dbReference type="InterPro" id="IPR012902">
    <property type="entry name" value="N_methyl_site"/>
</dbReference>
<name>A0A1G2QJ99_9BACT</name>
<dbReference type="Pfam" id="PF07963">
    <property type="entry name" value="N_methyl"/>
    <property type="match status" value="1"/>
</dbReference>
<dbReference type="Proteomes" id="UP000177090">
    <property type="component" value="Unassembled WGS sequence"/>
</dbReference>